<evidence type="ECO:0000256" key="1">
    <source>
        <dbReference type="SAM" id="MobiDB-lite"/>
    </source>
</evidence>
<dbReference type="Proteomes" id="UP001185254">
    <property type="component" value="Unassembled WGS sequence"/>
</dbReference>
<sequence>MAARRAMQIRPGYRLAAVAAGLLISAWCVTSSHCAPDLRKALEQTDRDTRLPLERIALEAAGSDTPQRASVMQAHSPFPTSGSLAASSRLPVACDAGKRETGVRI</sequence>
<protein>
    <submittedName>
        <fullName evidence="2">Uncharacterized protein</fullName>
    </submittedName>
</protein>
<organism evidence="2 3">
    <name type="scientific">Paraburkholderia caledonica</name>
    <dbReference type="NCBI Taxonomy" id="134536"/>
    <lineage>
        <taxon>Bacteria</taxon>
        <taxon>Pseudomonadati</taxon>
        <taxon>Pseudomonadota</taxon>
        <taxon>Betaproteobacteria</taxon>
        <taxon>Burkholderiales</taxon>
        <taxon>Burkholderiaceae</taxon>
        <taxon>Paraburkholderia</taxon>
    </lineage>
</organism>
<reference evidence="2 3" key="1">
    <citation type="submission" date="2023-07" db="EMBL/GenBank/DDBJ databases">
        <title>Sorghum-associated microbial communities from plants grown in Nebraska, USA.</title>
        <authorList>
            <person name="Schachtman D."/>
        </authorList>
    </citation>
    <scope>NUCLEOTIDE SEQUENCE [LARGE SCALE GENOMIC DNA]</scope>
    <source>
        <strain evidence="2 3">DS1039</strain>
    </source>
</reference>
<gene>
    <name evidence="2" type="ORF">J2776_004975</name>
</gene>
<proteinExistence type="predicted"/>
<comment type="caution">
    <text evidence="2">The sequence shown here is derived from an EMBL/GenBank/DDBJ whole genome shotgun (WGS) entry which is preliminary data.</text>
</comment>
<keyword evidence="3" id="KW-1185">Reference proteome</keyword>
<evidence type="ECO:0000313" key="3">
    <source>
        <dbReference type="Proteomes" id="UP001185254"/>
    </source>
</evidence>
<dbReference type="RefSeq" id="WP_354460713.1">
    <property type="nucleotide sequence ID" value="NZ_JBEPMT010000004.1"/>
</dbReference>
<accession>A0ABU1L518</accession>
<evidence type="ECO:0000313" key="2">
    <source>
        <dbReference type="EMBL" id="MDR6378255.1"/>
    </source>
</evidence>
<dbReference type="EMBL" id="JAVDQN010000004">
    <property type="protein sequence ID" value="MDR6378255.1"/>
    <property type="molecule type" value="Genomic_DNA"/>
</dbReference>
<feature type="region of interest" description="Disordered" evidence="1">
    <location>
        <begin position="62"/>
        <end position="85"/>
    </location>
</feature>
<name>A0ABU1L518_9BURK</name>